<evidence type="ECO:0000256" key="3">
    <source>
        <dbReference type="ARBA" id="ARBA00022638"/>
    </source>
</evidence>
<dbReference type="CDD" id="cd00737">
    <property type="entry name" value="lyz_endolysin_autolysin"/>
    <property type="match status" value="1"/>
</dbReference>
<dbReference type="InterPro" id="IPR034690">
    <property type="entry name" value="Endolysin_T4_type"/>
</dbReference>
<keyword evidence="2 7" id="KW-0929">Antimicrobial</keyword>
<dbReference type="AlphaFoldDB" id="A0AAJ5UGN5"/>
<evidence type="ECO:0000256" key="1">
    <source>
        <dbReference type="ARBA" id="ARBA00000632"/>
    </source>
</evidence>
<dbReference type="InterPro" id="IPR051018">
    <property type="entry name" value="Bacteriophage_GH24"/>
</dbReference>
<evidence type="ECO:0000256" key="2">
    <source>
        <dbReference type="ARBA" id="ARBA00022529"/>
    </source>
</evidence>
<dbReference type="EMBL" id="CP109886">
    <property type="protein sequence ID" value="WCF27235.1"/>
    <property type="molecule type" value="Genomic_DNA"/>
</dbReference>
<dbReference type="PANTHER" id="PTHR38107:SF3">
    <property type="entry name" value="LYSOZYME RRRD-RELATED"/>
    <property type="match status" value="1"/>
</dbReference>
<evidence type="ECO:0000256" key="7">
    <source>
        <dbReference type="RuleBase" id="RU003788"/>
    </source>
</evidence>
<keyword evidence="4 7" id="KW-0378">Hydrolase</keyword>
<name>A0AAJ5UGN5_XYLFS</name>
<dbReference type="InterPro" id="IPR023346">
    <property type="entry name" value="Lysozyme-like_dom_sf"/>
</dbReference>
<dbReference type="RefSeq" id="WP_272141409.1">
    <property type="nucleotide sequence ID" value="NZ_CP109886.1"/>
</dbReference>
<reference evidence="8" key="2">
    <citation type="submission" date="2022-10" db="EMBL/GenBank/DDBJ databases">
        <authorList>
            <person name="Landa B."/>
            <person name="Arias-Giraldo L.F."/>
            <person name="Roman-Ecija M."/>
            <person name="Velasco-Amo M.P."/>
            <person name="De La Fuente L."/>
            <person name="Marco-Noales E."/>
            <person name="Moralejo E."/>
        </authorList>
    </citation>
    <scope>NUCLEOTIDE SEQUENCE</scope>
    <source>
        <strain evidence="8">CFBP8073</strain>
    </source>
</reference>
<dbReference type="GO" id="GO:0003796">
    <property type="term" value="F:lysozyme activity"/>
    <property type="evidence" value="ECO:0007669"/>
    <property type="project" value="UniProtKB-EC"/>
</dbReference>
<dbReference type="InterPro" id="IPR023347">
    <property type="entry name" value="Lysozyme_dom_sf"/>
</dbReference>
<evidence type="ECO:0000313" key="8">
    <source>
        <dbReference type="EMBL" id="WCF27235.1"/>
    </source>
</evidence>
<dbReference type="GO" id="GO:0016998">
    <property type="term" value="P:cell wall macromolecule catabolic process"/>
    <property type="evidence" value="ECO:0007669"/>
    <property type="project" value="InterPro"/>
</dbReference>
<protein>
    <recommendedName>
        <fullName evidence="7">Lysozyme</fullName>
        <ecNumber evidence="7">3.2.1.17</ecNumber>
    </recommendedName>
</protein>
<evidence type="ECO:0000256" key="4">
    <source>
        <dbReference type="ARBA" id="ARBA00022801"/>
    </source>
</evidence>
<gene>
    <name evidence="8" type="ORF">OK117_06055</name>
</gene>
<dbReference type="Gene3D" id="1.10.530.40">
    <property type="match status" value="1"/>
</dbReference>
<proteinExistence type="inferred from homology"/>
<organism evidence="8 9">
    <name type="scientific">Xylella fastidiosa subsp. fastidiosa</name>
    <dbReference type="NCBI Taxonomy" id="644356"/>
    <lineage>
        <taxon>Bacteria</taxon>
        <taxon>Pseudomonadati</taxon>
        <taxon>Pseudomonadota</taxon>
        <taxon>Gammaproteobacteria</taxon>
        <taxon>Lysobacterales</taxon>
        <taxon>Lysobacteraceae</taxon>
        <taxon>Xylella</taxon>
    </lineage>
</organism>
<dbReference type="GO" id="GO:0042742">
    <property type="term" value="P:defense response to bacterium"/>
    <property type="evidence" value="ECO:0007669"/>
    <property type="project" value="UniProtKB-KW"/>
</dbReference>
<dbReference type="GO" id="GO:0031640">
    <property type="term" value="P:killing of cells of another organism"/>
    <property type="evidence" value="ECO:0007669"/>
    <property type="project" value="UniProtKB-KW"/>
</dbReference>
<evidence type="ECO:0000313" key="9">
    <source>
        <dbReference type="Proteomes" id="UP001211513"/>
    </source>
</evidence>
<evidence type="ECO:0000256" key="6">
    <source>
        <dbReference type="ARBA" id="ARBA00023295"/>
    </source>
</evidence>
<keyword evidence="3 7" id="KW-0081">Bacteriolytic enzyme</keyword>
<reference evidence="8" key="1">
    <citation type="journal article" date="2022" name="Phytopathology">
        <title>Complete circularized genome resources of seven strains of Xylella fastidiosa subsp. fastidiosa using hybrid assembly reveals unknown plasmids.</title>
        <authorList>
            <person name="Velasco-Amo M.D.P."/>
            <person name="Arias-Giraldo L.F.F."/>
            <person name="Ecija M.R."/>
            <person name="De La Fuente L."/>
            <person name="Marco-Noales E."/>
            <person name="Moralejo E."/>
            <person name="Navas-Cort J.A."/>
            <person name="Landa B.B."/>
        </authorList>
    </citation>
    <scope>NUCLEOTIDE SEQUENCE</scope>
    <source>
        <strain evidence="8">CFBP8073</strain>
    </source>
</reference>
<dbReference type="InterPro" id="IPR002196">
    <property type="entry name" value="Glyco_hydro_24"/>
</dbReference>
<dbReference type="InterPro" id="IPR033907">
    <property type="entry name" value="Endolysin_autolysin"/>
</dbReference>
<evidence type="ECO:0000256" key="5">
    <source>
        <dbReference type="ARBA" id="ARBA00023200"/>
    </source>
</evidence>
<keyword evidence="6 7" id="KW-0326">Glycosidase</keyword>
<sequence>MQTIGEEGIALIKFFEGCKLSPYTCPGGVLTIGYGETGKHVVPGLRLTNEQEADARLRARLAKEFEPAVRRHVKVTLAQHQFDALVSLSFNIGAGAFHRSTLLRKLNAGDVAGAAQQFHVWKWAGGRVQSGLIIRRAAERALFEGSDWRAEEKQRRAALKGRRD</sequence>
<comment type="similarity">
    <text evidence="7">Belongs to the glycosyl hydrolase 24 family.</text>
</comment>
<comment type="catalytic activity">
    <reaction evidence="1 7">
        <text>Hydrolysis of (1-&gt;4)-beta-linkages between N-acetylmuramic acid and N-acetyl-D-glucosamine residues in a peptidoglycan and between N-acetyl-D-glucosamine residues in chitodextrins.</text>
        <dbReference type="EC" id="3.2.1.17"/>
    </reaction>
</comment>
<accession>A0AAJ5UGN5</accession>
<dbReference type="HAMAP" id="MF_04110">
    <property type="entry name" value="ENDOLYSIN_T4"/>
    <property type="match status" value="1"/>
</dbReference>
<dbReference type="SUPFAM" id="SSF53955">
    <property type="entry name" value="Lysozyme-like"/>
    <property type="match status" value="1"/>
</dbReference>
<keyword evidence="5" id="KW-1035">Host cytoplasm</keyword>
<dbReference type="PANTHER" id="PTHR38107">
    <property type="match status" value="1"/>
</dbReference>
<dbReference type="GO" id="GO:0009253">
    <property type="term" value="P:peptidoglycan catabolic process"/>
    <property type="evidence" value="ECO:0007669"/>
    <property type="project" value="InterPro"/>
</dbReference>
<dbReference type="EC" id="3.2.1.17" evidence="7"/>
<dbReference type="Proteomes" id="UP001211513">
    <property type="component" value="Chromosome"/>
</dbReference>
<dbReference type="Pfam" id="PF00959">
    <property type="entry name" value="Phage_lysozyme"/>
    <property type="match status" value="1"/>
</dbReference>